<accession>A0A8J3ID63</accession>
<dbReference type="InterPro" id="IPR013595">
    <property type="entry name" value="Pept_S33_TAP-like_C"/>
</dbReference>
<proteinExistence type="predicted"/>
<keyword evidence="4" id="KW-1185">Reference proteome</keyword>
<dbReference type="InterPro" id="IPR029058">
    <property type="entry name" value="AB_hydrolase_fold"/>
</dbReference>
<sequence>MVARAAGQIMALDAASVVSAVTVPTLLIWGSEDDLVPLSLGRQLHASLSGSYLLVLKGSNHFSMFDQPSAFNNALLAFLEGDDMGELYAQDPTRPLQNAE</sequence>
<keyword evidence="1" id="KW-0378">Hydrolase</keyword>
<reference evidence="3" key="1">
    <citation type="submission" date="2020-10" db="EMBL/GenBank/DDBJ databases">
        <title>Taxonomic study of unclassified bacteria belonging to the class Ktedonobacteria.</title>
        <authorList>
            <person name="Yabe S."/>
            <person name="Wang C.M."/>
            <person name="Zheng Y."/>
            <person name="Sakai Y."/>
            <person name="Cavaletti L."/>
            <person name="Monciardini P."/>
            <person name="Donadio S."/>
        </authorList>
    </citation>
    <scope>NUCLEOTIDE SEQUENCE</scope>
    <source>
        <strain evidence="3">SOSP1-1</strain>
    </source>
</reference>
<evidence type="ECO:0000313" key="3">
    <source>
        <dbReference type="EMBL" id="GHO51030.1"/>
    </source>
</evidence>
<dbReference type="SUPFAM" id="SSF53474">
    <property type="entry name" value="alpha/beta-Hydrolases"/>
    <property type="match status" value="1"/>
</dbReference>
<dbReference type="Proteomes" id="UP000612362">
    <property type="component" value="Unassembled WGS sequence"/>
</dbReference>
<dbReference type="GO" id="GO:0016020">
    <property type="term" value="C:membrane"/>
    <property type="evidence" value="ECO:0007669"/>
    <property type="project" value="TreeGrafter"/>
</dbReference>
<protein>
    <recommendedName>
        <fullName evidence="2">Peptidase S33 tripeptidyl aminopeptidase-like C-terminal domain-containing protein</fullName>
    </recommendedName>
</protein>
<dbReference type="Gene3D" id="3.40.50.1820">
    <property type="entry name" value="alpha/beta hydrolase"/>
    <property type="match status" value="1"/>
</dbReference>
<evidence type="ECO:0000313" key="4">
    <source>
        <dbReference type="Proteomes" id="UP000612362"/>
    </source>
</evidence>
<dbReference type="GO" id="GO:0016787">
    <property type="term" value="F:hydrolase activity"/>
    <property type="evidence" value="ECO:0007669"/>
    <property type="project" value="UniProtKB-KW"/>
</dbReference>
<dbReference type="Pfam" id="PF08386">
    <property type="entry name" value="Abhydrolase_4"/>
    <property type="match status" value="1"/>
</dbReference>
<name>A0A8J3ID63_9CHLR</name>
<dbReference type="RefSeq" id="WP_220199978.1">
    <property type="nucleotide sequence ID" value="NZ_BNJF01000010.1"/>
</dbReference>
<gene>
    <name evidence="3" type="ORF">KSX_91930</name>
</gene>
<feature type="domain" description="Peptidase S33 tripeptidyl aminopeptidase-like C-terminal" evidence="2">
    <location>
        <begin position="20"/>
        <end position="80"/>
    </location>
</feature>
<dbReference type="EMBL" id="BNJF01000010">
    <property type="protein sequence ID" value="GHO51030.1"/>
    <property type="molecule type" value="Genomic_DNA"/>
</dbReference>
<comment type="caution">
    <text evidence="3">The sequence shown here is derived from an EMBL/GenBank/DDBJ whole genome shotgun (WGS) entry which is preliminary data.</text>
</comment>
<evidence type="ECO:0000256" key="1">
    <source>
        <dbReference type="ARBA" id="ARBA00022801"/>
    </source>
</evidence>
<dbReference type="PANTHER" id="PTHR43798">
    <property type="entry name" value="MONOACYLGLYCEROL LIPASE"/>
    <property type="match status" value="1"/>
</dbReference>
<dbReference type="InterPro" id="IPR050266">
    <property type="entry name" value="AB_hydrolase_sf"/>
</dbReference>
<dbReference type="PANTHER" id="PTHR43798:SF31">
    <property type="entry name" value="AB HYDROLASE SUPERFAMILY PROTEIN YCLE"/>
    <property type="match status" value="1"/>
</dbReference>
<organism evidence="3 4">
    <name type="scientific">Ktedonospora formicarum</name>
    <dbReference type="NCBI Taxonomy" id="2778364"/>
    <lineage>
        <taxon>Bacteria</taxon>
        <taxon>Bacillati</taxon>
        <taxon>Chloroflexota</taxon>
        <taxon>Ktedonobacteria</taxon>
        <taxon>Ktedonobacterales</taxon>
        <taxon>Ktedonobacteraceae</taxon>
        <taxon>Ktedonospora</taxon>
    </lineage>
</organism>
<evidence type="ECO:0000259" key="2">
    <source>
        <dbReference type="Pfam" id="PF08386"/>
    </source>
</evidence>
<dbReference type="AlphaFoldDB" id="A0A8J3ID63"/>